<feature type="signal peptide" evidence="9">
    <location>
        <begin position="1"/>
        <end position="21"/>
    </location>
</feature>
<comment type="similarity">
    <text evidence="3 7">Belongs to the flavin monoamine oxidase family.</text>
</comment>
<protein>
    <recommendedName>
        <fullName evidence="7">Amine oxidase</fullName>
        <ecNumber evidence="7">1.4.3.-</ecNumber>
    </recommendedName>
</protein>
<dbReference type="PANTHER" id="PTHR43563:SF14">
    <property type="entry name" value="AMINE OXIDASE"/>
    <property type="match status" value="1"/>
</dbReference>
<dbReference type="WBParaSite" id="PSAMB.scaffold2719size21638.g18899.t1">
    <property type="protein sequence ID" value="PSAMB.scaffold2719size21638.g18899.t1"/>
    <property type="gene ID" value="PSAMB.scaffold2719size21638.g18899"/>
</dbReference>
<dbReference type="GO" id="GO:0097621">
    <property type="term" value="F:monoamine oxidase activity"/>
    <property type="evidence" value="ECO:0007669"/>
    <property type="project" value="UniProtKB-EC"/>
</dbReference>
<dbReference type="PRINTS" id="PR00757">
    <property type="entry name" value="AMINEOXDASEF"/>
</dbReference>
<dbReference type="InterPro" id="IPR001613">
    <property type="entry name" value="Flavin_amine_oxidase"/>
</dbReference>
<dbReference type="GO" id="GO:0008131">
    <property type="term" value="F:primary methylamine oxidase activity"/>
    <property type="evidence" value="ECO:0007669"/>
    <property type="project" value="UniProtKB-ARBA"/>
</dbReference>
<evidence type="ECO:0000256" key="5">
    <source>
        <dbReference type="ARBA" id="ARBA00048448"/>
    </source>
</evidence>
<feature type="chain" id="PRO_5036793339" description="Amine oxidase" evidence="9">
    <location>
        <begin position="22"/>
        <end position="599"/>
    </location>
</feature>
<evidence type="ECO:0000256" key="7">
    <source>
        <dbReference type="RuleBase" id="RU362067"/>
    </source>
</evidence>
<comment type="catalytic activity">
    <reaction evidence="5">
        <text>a secondary aliphatic amine + O2 + H2O = a primary amine + an aldehyde + H2O2</text>
        <dbReference type="Rhea" id="RHEA:26414"/>
        <dbReference type="ChEBI" id="CHEBI:15377"/>
        <dbReference type="ChEBI" id="CHEBI:15379"/>
        <dbReference type="ChEBI" id="CHEBI:16240"/>
        <dbReference type="ChEBI" id="CHEBI:17478"/>
        <dbReference type="ChEBI" id="CHEBI:58855"/>
        <dbReference type="ChEBI" id="CHEBI:65296"/>
        <dbReference type="EC" id="1.4.3.4"/>
    </reaction>
</comment>
<reference evidence="12" key="1">
    <citation type="submission" date="2022-11" db="UniProtKB">
        <authorList>
            <consortium name="WormBaseParasite"/>
        </authorList>
    </citation>
    <scope>IDENTIFICATION</scope>
</reference>
<dbReference type="SUPFAM" id="SSF54373">
    <property type="entry name" value="FAD-linked reductases, C-terminal domain"/>
    <property type="match status" value="1"/>
</dbReference>
<name>A0A914VWL7_9BILA</name>
<proteinExistence type="inferred from homology"/>
<feature type="compositionally biased region" description="Polar residues" evidence="8">
    <location>
        <begin position="528"/>
        <end position="537"/>
    </location>
</feature>
<evidence type="ECO:0000259" key="10">
    <source>
        <dbReference type="Pfam" id="PF01593"/>
    </source>
</evidence>
<dbReference type="InterPro" id="IPR036188">
    <property type="entry name" value="FAD/NAD-bd_sf"/>
</dbReference>
<feature type="domain" description="Amine oxidase" evidence="10">
    <location>
        <begin position="35"/>
        <end position="474"/>
    </location>
</feature>
<dbReference type="InterPro" id="IPR050703">
    <property type="entry name" value="Flavin_MAO"/>
</dbReference>
<dbReference type="EC" id="1.4.3.-" evidence="7"/>
<feature type="region of interest" description="Disordered" evidence="8">
    <location>
        <begin position="528"/>
        <end position="555"/>
    </location>
</feature>
<feature type="region of interest" description="Disordered" evidence="8">
    <location>
        <begin position="579"/>
        <end position="599"/>
    </location>
</feature>
<dbReference type="Proteomes" id="UP000887566">
    <property type="component" value="Unplaced"/>
</dbReference>
<keyword evidence="11" id="KW-1185">Reference proteome</keyword>
<dbReference type="GO" id="GO:0005741">
    <property type="term" value="C:mitochondrial outer membrane"/>
    <property type="evidence" value="ECO:0007669"/>
    <property type="project" value="UniProtKB-SubCell"/>
</dbReference>
<sequence length="599" mass="64617">MLELVRATIVMALLILPAAKGQVQNFDVVIIGGGISGLTAAYTLKKANPGISLVVLEARDRIGGRAWSVDMRTSTNGGTDRFDLGGQWIGASQTSIVNLLAELGIDTYAQRVDGSRVDHMISNASPEFYTSNGTDFSEEELTGFSRIESMLLDDPLNGTYDDRRNVYWNRTNVADALLLMRIPEQAAEAVKSLIRFTFDTTPENMSMLHFLMFLRSAGNRLDTIIAESGDSSRSSRISGGAQSLVDRLAQNVDIRLNQQVCRVVIQGNSVTVGTYQGNAYTTSFVIMAVPPVLASEINFSPPLSFEKRNLLVNFAPKSTGIKFVATYPSAFWRDQNLSGNVMVIDTTMNAPISSLVTSDATTALNAAALEGIVESRRDLDNATRRSAVLDALALLIGSNATTPIDYREMTWANELMSRGCMASLAPSQVPSNYADLIRAPTSQRIMWAGTETSTEWMGFMTGAVQAGQRAANEVVMQSSQIIRNDNVISNNQNIPTTTPGLYWTTQTISYNNGLNGNGQTTGIGNVNSGNPFPTPLQNFPPMTDQNLASSTTGPSGGQGFLSSVLDFFAGLLKAVTDQLETPTNQPTTGGLNGASKRYR</sequence>
<dbReference type="PANTHER" id="PTHR43563">
    <property type="entry name" value="AMINE OXIDASE"/>
    <property type="match status" value="1"/>
</dbReference>
<feature type="binding site" evidence="6">
    <location>
        <position position="451"/>
    </location>
    <ligand>
        <name>FAD</name>
        <dbReference type="ChEBI" id="CHEBI:57692"/>
    </ligand>
</feature>
<organism evidence="11 12">
    <name type="scientific">Plectus sambesii</name>
    <dbReference type="NCBI Taxonomy" id="2011161"/>
    <lineage>
        <taxon>Eukaryota</taxon>
        <taxon>Metazoa</taxon>
        <taxon>Ecdysozoa</taxon>
        <taxon>Nematoda</taxon>
        <taxon>Chromadorea</taxon>
        <taxon>Plectida</taxon>
        <taxon>Plectina</taxon>
        <taxon>Plectoidea</taxon>
        <taxon>Plectidae</taxon>
        <taxon>Plectus</taxon>
    </lineage>
</organism>
<evidence type="ECO:0000256" key="1">
    <source>
        <dbReference type="ARBA" id="ARBA00001974"/>
    </source>
</evidence>
<keyword evidence="9" id="KW-0732">Signal</keyword>
<evidence type="ECO:0000256" key="9">
    <source>
        <dbReference type="SAM" id="SignalP"/>
    </source>
</evidence>
<feature type="compositionally biased region" description="Polar residues" evidence="8">
    <location>
        <begin position="543"/>
        <end position="553"/>
    </location>
</feature>
<evidence type="ECO:0000313" key="11">
    <source>
        <dbReference type="Proteomes" id="UP000887566"/>
    </source>
</evidence>
<dbReference type="SUPFAM" id="SSF51905">
    <property type="entry name" value="FAD/NAD(P)-binding domain"/>
    <property type="match status" value="1"/>
</dbReference>
<comment type="cofactor">
    <cofactor evidence="1 7">
        <name>FAD</name>
        <dbReference type="ChEBI" id="CHEBI:57692"/>
    </cofactor>
</comment>
<evidence type="ECO:0000256" key="8">
    <source>
        <dbReference type="SAM" id="MobiDB-lite"/>
    </source>
</evidence>
<keyword evidence="4 7" id="KW-0560">Oxidoreductase</keyword>
<feature type="binding site" evidence="6">
    <location>
        <position position="260"/>
    </location>
    <ligand>
        <name>FAD</name>
        <dbReference type="ChEBI" id="CHEBI:57692"/>
    </ligand>
</feature>
<dbReference type="Pfam" id="PF01593">
    <property type="entry name" value="Amino_oxidase"/>
    <property type="match status" value="1"/>
</dbReference>
<evidence type="ECO:0000313" key="12">
    <source>
        <dbReference type="WBParaSite" id="PSAMB.scaffold2719size21638.g18899.t1"/>
    </source>
</evidence>
<evidence type="ECO:0000256" key="6">
    <source>
        <dbReference type="PIRSR" id="PIRSR601613-1"/>
    </source>
</evidence>
<keyword evidence="7" id="KW-0274">FAD</keyword>
<keyword evidence="7" id="KW-0285">Flavoprotein</keyword>
<evidence type="ECO:0000256" key="3">
    <source>
        <dbReference type="ARBA" id="ARBA00005995"/>
    </source>
</evidence>
<feature type="compositionally biased region" description="Polar residues" evidence="8">
    <location>
        <begin position="579"/>
        <end position="589"/>
    </location>
</feature>
<feature type="binding site" evidence="6">
    <location>
        <position position="36"/>
    </location>
    <ligand>
        <name>FAD</name>
        <dbReference type="ChEBI" id="CHEBI:57692"/>
    </ligand>
</feature>
<dbReference type="InterPro" id="IPR002937">
    <property type="entry name" value="Amino_oxidase"/>
</dbReference>
<dbReference type="Gene3D" id="3.50.50.60">
    <property type="entry name" value="FAD/NAD(P)-binding domain"/>
    <property type="match status" value="1"/>
</dbReference>
<feature type="binding site" evidence="6">
    <location>
        <begin position="57"/>
        <end position="58"/>
    </location>
    <ligand>
        <name>FAD</name>
        <dbReference type="ChEBI" id="CHEBI:57692"/>
    </ligand>
</feature>
<dbReference type="AlphaFoldDB" id="A0A914VWL7"/>
<evidence type="ECO:0000256" key="2">
    <source>
        <dbReference type="ARBA" id="ARBA00004362"/>
    </source>
</evidence>
<comment type="subcellular location">
    <subcellularLocation>
        <location evidence="2">Mitochondrion outer membrane</location>
        <topology evidence="2">Single-pass type IV membrane protein</topology>
        <orientation evidence="2">Cytoplasmic side</orientation>
    </subcellularLocation>
</comment>
<accession>A0A914VWL7</accession>
<evidence type="ECO:0000256" key="4">
    <source>
        <dbReference type="ARBA" id="ARBA00023002"/>
    </source>
</evidence>